<dbReference type="NCBIfam" id="TIGR01494">
    <property type="entry name" value="ATPase_P-type"/>
    <property type="match status" value="3"/>
</dbReference>
<dbReference type="SFLD" id="SFLDG00002">
    <property type="entry name" value="C1.7:_P-type_atpase_like"/>
    <property type="match status" value="1"/>
</dbReference>
<feature type="transmembrane region" description="Helical" evidence="18">
    <location>
        <begin position="693"/>
        <end position="714"/>
    </location>
</feature>
<evidence type="ECO:0000259" key="19">
    <source>
        <dbReference type="SMART" id="SM00831"/>
    </source>
</evidence>
<evidence type="ECO:0000256" key="18">
    <source>
        <dbReference type="SAM" id="Phobius"/>
    </source>
</evidence>
<dbReference type="SMART" id="SM00831">
    <property type="entry name" value="Cation_ATPase_N"/>
    <property type="match status" value="1"/>
</dbReference>
<dbReference type="EMBL" id="VUNQ01000055">
    <property type="protein sequence ID" value="MSU03118.1"/>
    <property type="molecule type" value="Genomic_DNA"/>
</dbReference>
<evidence type="ECO:0000256" key="2">
    <source>
        <dbReference type="ARBA" id="ARBA00005675"/>
    </source>
</evidence>
<dbReference type="Gene3D" id="2.70.150.10">
    <property type="entry name" value="Calcium-transporting ATPase, cytoplasmic transduction domain A"/>
    <property type="match status" value="1"/>
</dbReference>
<comment type="subcellular location">
    <subcellularLocation>
        <location evidence="1">Cell membrane</location>
        <topology evidence="1">Multi-pass membrane protein</topology>
    </subcellularLocation>
</comment>
<dbReference type="InterPro" id="IPR018303">
    <property type="entry name" value="ATPase_P-typ_P_site"/>
</dbReference>
<feature type="transmembrane region" description="Helical" evidence="18">
    <location>
        <begin position="80"/>
        <end position="96"/>
    </location>
</feature>
<dbReference type="Gene3D" id="3.40.50.1000">
    <property type="entry name" value="HAD superfamily/HAD-like"/>
    <property type="match status" value="1"/>
</dbReference>
<dbReference type="GO" id="GO:0005524">
    <property type="term" value="F:ATP binding"/>
    <property type="evidence" value="ECO:0007669"/>
    <property type="project" value="UniProtKB-KW"/>
</dbReference>
<dbReference type="Pfam" id="PF00122">
    <property type="entry name" value="E1-E2_ATPase"/>
    <property type="match status" value="1"/>
</dbReference>
<evidence type="ECO:0000256" key="13">
    <source>
        <dbReference type="ARBA" id="ARBA00022967"/>
    </source>
</evidence>
<evidence type="ECO:0000256" key="8">
    <source>
        <dbReference type="ARBA" id="ARBA00022692"/>
    </source>
</evidence>
<keyword evidence="7" id="KW-0106">Calcium</keyword>
<dbReference type="SUPFAM" id="SSF81660">
    <property type="entry name" value="Metal cation-transporting ATPase, ATP-binding domain N"/>
    <property type="match status" value="1"/>
</dbReference>
<dbReference type="FunFam" id="3.40.50.1000:FF:000001">
    <property type="entry name" value="Phospholipid-transporting ATPase IC"/>
    <property type="match status" value="1"/>
</dbReference>
<evidence type="ECO:0000256" key="1">
    <source>
        <dbReference type="ARBA" id="ARBA00004651"/>
    </source>
</evidence>
<dbReference type="InterPro" id="IPR008250">
    <property type="entry name" value="ATPase_P-typ_transduc_dom_A_sf"/>
</dbReference>
<keyword evidence="21" id="KW-1185">Reference proteome</keyword>
<organism evidence="20 21">
    <name type="scientific">Tissierella pigra</name>
    <dbReference type="NCBI Taxonomy" id="2607614"/>
    <lineage>
        <taxon>Bacteria</taxon>
        <taxon>Bacillati</taxon>
        <taxon>Bacillota</taxon>
        <taxon>Tissierellia</taxon>
        <taxon>Tissierellales</taxon>
        <taxon>Tissierellaceae</taxon>
        <taxon>Tissierella</taxon>
    </lineage>
</organism>
<dbReference type="GO" id="GO:0005388">
    <property type="term" value="F:P-type calcium transporter activity"/>
    <property type="evidence" value="ECO:0007669"/>
    <property type="project" value="UniProtKB-EC"/>
</dbReference>
<dbReference type="InterPro" id="IPR001757">
    <property type="entry name" value="P_typ_ATPase"/>
</dbReference>
<dbReference type="InterPro" id="IPR059000">
    <property type="entry name" value="ATPase_P-type_domA"/>
</dbReference>
<dbReference type="SUPFAM" id="SSF81653">
    <property type="entry name" value="Calcium ATPase, transduction domain A"/>
    <property type="match status" value="1"/>
</dbReference>
<reference evidence="20 21" key="1">
    <citation type="submission" date="2019-09" db="EMBL/GenBank/DDBJ databases">
        <title>In-depth cultivation of the pig gut microbiome towards novel bacterial diversity and tailored functional studies.</title>
        <authorList>
            <person name="Wylensek D."/>
            <person name="Hitch T.C.A."/>
            <person name="Clavel T."/>
        </authorList>
    </citation>
    <scope>NUCLEOTIDE SEQUENCE [LARGE SCALE GENOMIC DNA]</scope>
    <source>
        <strain evidence="20 21">WCA3-693-APC-4?</strain>
    </source>
</reference>
<dbReference type="EC" id="7.2.2.10" evidence="3"/>
<evidence type="ECO:0000256" key="6">
    <source>
        <dbReference type="ARBA" id="ARBA00022553"/>
    </source>
</evidence>
<dbReference type="InterPro" id="IPR004014">
    <property type="entry name" value="ATPase_P-typ_cation-transptr_N"/>
</dbReference>
<keyword evidence="15" id="KW-0406">Ion transport</keyword>
<dbReference type="InterPro" id="IPR005782">
    <property type="entry name" value="P-type_ATPase_IIA"/>
</dbReference>
<keyword evidence="14 18" id="KW-1133">Transmembrane helix</keyword>
<dbReference type="Pfam" id="PF00690">
    <property type="entry name" value="Cation_ATPase_N"/>
    <property type="match status" value="1"/>
</dbReference>
<evidence type="ECO:0000313" key="20">
    <source>
        <dbReference type="EMBL" id="MSU03118.1"/>
    </source>
</evidence>
<dbReference type="Proteomes" id="UP000469523">
    <property type="component" value="Unassembled WGS sequence"/>
</dbReference>
<evidence type="ECO:0000256" key="11">
    <source>
        <dbReference type="ARBA" id="ARBA00022840"/>
    </source>
</evidence>
<dbReference type="SUPFAM" id="SSF81665">
    <property type="entry name" value="Calcium ATPase, transmembrane domain M"/>
    <property type="match status" value="1"/>
</dbReference>
<dbReference type="GO" id="GO:0046872">
    <property type="term" value="F:metal ion binding"/>
    <property type="evidence" value="ECO:0007669"/>
    <property type="project" value="UniProtKB-KW"/>
</dbReference>
<keyword evidence="9" id="KW-0479">Metal-binding</keyword>
<dbReference type="FunFam" id="2.70.150.10:FF:000016">
    <property type="entry name" value="Calcium-transporting P-type ATPase putative"/>
    <property type="match status" value="1"/>
</dbReference>
<dbReference type="GO" id="GO:0140352">
    <property type="term" value="P:export from cell"/>
    <property type="evidence" value="ECO:0007669"/>
    <property type="project" value="UniProtKB-ARBA"/>
</dbReference>
<dbReference type="GO" id="GO:0005886">
    <property type="term" value="C:plasma membrane"/>
    <property type="evidence" value="ECO:0007669"/>
    <property type="project" value="UniProtKB-SubCell"/>
</dbReference>
<dbReference type="InterPro" id="IPR023299">
    <property type="entry name" value="ATPase_P-typ_cyto_dom_N"/>
</dbReference>
<dbReference type="PANTHER" id="PTHR42861">
    <property type="entry name" value="CALCIUM-TRANSPORTING ATPASE"/>
    <property type="match status" value="1"/>
</dbReference>
<dbReference type="InterPro" id="IPR044492">
    <property type="entry name" value="P_typ_ATPase_HD_dom"/>
</dbReference>
<feature type="transmembrane region" description="Helical" evidence="18">
    <location>
        <begin position="270"/>
        <end position="296"/>
    </location>
</feature>
<sequence length="909" mass="100047">MNWYKQGKDEVVKNLGTSIEKGLTDLEIQKRLEKYGTNELKEKAKAGLMSKILAQFSDFLILILIAAAIVSIFIGEIKDSIVILSIVIVNAVLGIYQEGKAERALEALQKITSPTAKVIRNGYLDIVPASNLVPGDLIVIEAGDIVPADIRLMESSNLKIDEASLTGESVPVEKKCHKVYKEDMSLGDRDNMVFMSTIATYGRAKGIVVETGHNTEIGRIATQIQSFEEELTPLQKKLNELGKYLGLLTIAVCIVVFTVGILQGRKVMEMFMVAISLAVAAIPEGLPAIVTIVLALGMDKMVKRNAIVKKLLAVETLGSITVICSDKTGTLTQNEMTAVKVFTGNKIYNATGVGYNPEGEFKIDNKEVDPNEIADLKTLLSIGVLANDANINGTNGIFNIIGDPTEGALVTLAHKGNIMKSSMNKEYPRIEEIPFDSDRKMMTTFHKNYIKGKVVSFTKGAPDVIIKRCKYININGEIKDFDESLRKKALDTNSFFAKDALRVLALSYREYNDLPKDISSDNIEKEMIFVGLVGMIDPSRPEAKEAIEKCKGAGIKTVMITGDYKETAYAIAKELGIAKSINEVIVGEELDRISDIELKKIVKNTTVYARVSPEHKVRIVSALKSNGEIVAMTGDGVNDSMALKKSDIGISMGITGTDVAKNTAEVILTDDNFASIVSAVEEGRIIYSNIKKFVLFLLSCNIGEIIIVFSSILFNLPIPLLPIQLLWLNLVTDSFPALALGVEKGEEDIMKIKPRNPDSPIIDRAMMTNILIQSVAIGITSLISYVWGLRAFPDNLVKARTIAFSTLIVAELLRAYSSRSERHILFEIGIFSNPTMIYATTFSFCLLLAVIYIPVLQPIFYTVSLSLIDWGVIMSFALFPLIIGELYKVLFGKKEFKKEVKLKVQKERT</sequence>
<feature type="transmembrane region" description="Helical" evidence="18">
    <location>
        <begin position="867"/>
        <end position="887"/>
    </location>
</feature>
<dbReference type="GO" id="GO:0016887">
    <property type="term" value="F:ATP hydrolysis activity"/>
    <property type="evidence" value="ECO:0007669"/>
    <property type="project" value="InterPro"/>
</dbReference>
<dbReference type="SFLD" id="SFLDF00027">
    <property type="entry name" value="p-type_atpase"/>
    <property type="match status" value="1"/>
</dbReference>
<dbReference type="InterPro" id="IPR023298">
    <property type="entry name" value="ATPase_P-typ_TM_dom_sf"/>
</dbReference>
<dbReference type="SFLD" id="SFLDS00003">
    <property type="entry name" value="Haloacid_Dehalogenase"/>
    <property type="match status" value="1"/>
</dbReference>
<name>A0A6N7Y3S5_9FIRM</name>
<keyword evidence="11" id="KW-0067">ATP-binding</keyword>
<dbReference type="RefSeq" id="WP_154442599.1">
    <property type="nucleotide sequence ID" value="NZ_JAHLPJ010000001.1"/>
</dbReference>
<evidence type="ECO:0000256" key="17">
    <source>
        <dbReference type="ARBA" id="ARBA00048694"/>
    </source>
</evidence>
<evidence type="ECO:0000256" key="15">
    <source>
        <dbReference type="ARBA" id="ARBA00023065"/>
    </source>
</evidence>
<comment type="similarity">
    <text evidence="2">Belongs to the cation transport ATPase (P-type) (TC 3.A.3) family. Type IIA subfamily.</text>
</comment>
<evidence type="ECO:0000256" key="12">
    <source>
        <dbReference type="ARBA" id="ARBA00022842"/>
    </source>
</evidence>
<feature type="transmembrane region" description="Helical" evidence="18">
    <location>
        <begin position="766"/>
        <end position="787"/>
    </location>
</feature>
<evidence type="ECO:0000256" key="3">
    <source>
        <dbReference type="ARBA" id="ARBA00012790"/>
    </source>
</evidence>
<accession>A0A6N7Y3S5</accession>
<dbReference type="AlphaFoldDB" id="A0A6N7Y3S5"/>
<evidence type="ECO:0000256" key="14">
    <source>
        <dbReference type="ARBA" id="ARBA00022989"/>
    </source>
</evidence>
<evidence type="ECO:0000256" key="5">
    <source>
        <dbReference type="ARBA" id="ARBA00022475"/>
    </source>
</evidence>
<dbReference type="FunFam" id="3.40.50.1000:FF:000028">
    <property type="entry name" value="Calcium-transporting P-type ATPase, putative"/>
    <property type="match status" value="1"/>
</dbReference>
<protein>
    <recommendedName>
        <fullName evidence="3">P-type Ca(2+) transporter</fullName>
        <ecNumber evidence="3">7.2.2.10</ecNumber>
    </recommendedName>
</protein>
<evidence type="ECO:0000256" key="4">
    <source>
        <dbReference type="ARBA" id="ARBA00022448"/>
    </source>
</evidence>
<feature type="transmembrane region" description="Helical" evidence="18">
    <location>
        <begin position="52"/>
        <end position="74"/>
    </location>
</feature>
<keyword evidence="5" id="KW-1003">Cell membrane</keyword>
<comment type="catalytic activity">
    <reaction evidence="17">
        <text>Ca(2+)(in) + ATP + H2O = Ca(2+)(out) + ADP + phosphate + H(+)</text>
        <dbReference type="Rhea" id="RHEA:18105"/>
        <dbReference type="ChEBI" id="CHEBI:15377"/>
        <dbReference type="ChEBI" id="CHEBI:15378"/>
        <dbReference type="ChEBI" id="CHEBI:29108"/>
        <dbReference type="ChEBI" id="CHEBI:30616"/>
        <dbReference type="ChEBI" id="CHEBI:43474"/>
        <dbReference type="ChEBI" id="CHEBI:456216"/>
        <dbReference type="EC" id="7.2.2.10"/>
    </reaction>
</comment>
<dbReference type="PRINTS" id="PR00121">
    <property type="entry name" value="NAKATPASE"/>
</dbReference>
<feature type="transmembrane region" description="Helical" evidence="18">
    <location>
        <begin position="836"/>
        <end position="855"/>
    </location>
</feature>
<evidence type="ECO:0000313" key="21">
    <source>
        <dbReference type="Proteomes" id="UP000469523"/>
    </source>
</evidence>
<keyword evidence="7" id="KW-0109">Calcium transport</keyword>
<keyword evidence="13" id="KW-1278">Translocase</keyword>
<dbReference type="Pfam" id="PF13246">
    <property type="entry name" value="Cation_ATPase"/>
    <property type="match status" value="1"/>
</dbReference>
<feature type="transmembrane region" description="Helical" evidence="18">
    <location>
        <begin position="244"/>
        <end position="264"/>
    </location>
</feature>
<gene>
    <name evidence="20" type="ORF">FYJ83_16780</name>
</gene>
<keyword evidence="4" id="KW-0813">Transport</keyword>
<evidence type="ECO:0000256" key="16">
    <source>
        <dbReference type="ARBA" id="ARBA00023136"/>
    </source>
</evidence>
<proteinExistence type="inferred from homology"/>
<dbReference type="FunFam" id="3.40.1110.10:FF:000053">
    <property type="entry name" value="Cation-transporting ATPase, E1-E2 family"/>
    <property type="match status" value="1"/>
</dbReference>
<dbReference type="InterPro" id="IPR006068">
    <property type="entry name" value="ATPase_P-typ_cation-transptr_C"/>
</dbReference>
<evidence type="ECO:0000256" key="9">
    <source>
        <dbReference type="ARBA" id="ARBA00022723"/>
    </source>
</evidence>
<keyword evidence="8 18" id="KW-0812">Transmembrane</keyword>
<dbReference type="CDD" id="cd02089">
    <property type="entry name" value="P-type_ATPase_Ca_prok"/>
    <property type="match status" value="1"/>
</dbReference>
<dbReference type="PRINTS" id="PR00119">
    <property type="entry name" value="CATATPASE"/>
</dbReference>
<dbReference type="PROSITE" id="PS00154">
    <property type="entry name" value="ATPASE_E1_E2"/>
    <property type="match status" value="1"/>
</dbReference>
<evidence type="ECO:0000256" key="7">
    <source>
        <dbReference type="ARBA" id="ARBA00022568"/>
    </source>
</evidence>
<dbReference type="Gene3D" id="3.40.1110.10">
    <property type="entry name" value="Calcium-transporting ATPase, cytoplasmic domain N"/>
    <property type="match status" value="1"/>
</dbReference>
<comment type="caution">
    <text evidence="20">The sequence shown here is derived from an EMBL/GenBank/DDBJ whole genome shotgun (WGS) entry which is preliminary data.</text>
</comment>
<dbReference type="SUPFAM" id="SSF56784">
    <property type="entry name" value="HAD-like"/>
    <property type="match status" value="1"/>
</dbReference>
<keyword evidence="6" id="KW-0597">Phosphoprotein</keyword>
<dbReference type="Gene3D" id="1.20.1110.10">
    <property type="entry name" value="Calcium-transporting ATPase, transmembrane domain"/>
    <property type="match status" value="1"/>
</dbReference>
<dbReference type="NCBIfam" id="TIGR01116">
    <property type="entry name" value="ATPase-IIA1_Ca"/>
    <property type="match status" value="1"/>
</dbReference>
<keyword evidence="12" id="KW-0460">Magnesium</keyword>
<evidence type="ECO:0000256" key="10">
    <source>
        <dbReference type="ARBA" id="ARBA00022741"/>
    </source>
</evidence>
<dbReference type="InterPro" id="IPR023214">
    <property type="entry name" value="HAD_sf"/>
</dbReference>
<dbReference type="Pfam" id="PF00689">
    <property type="entry name" value="Cation_ATPase_C"/>
    <property type="match status" value="1"/>
</dbReference>
<dbReference type="InterPro" id="IPR036412">
    <property type="entry name" value="HAD-like_sf"/>
</dbReference>
<keyword evidence="16 18" id="KW-0472">Membrane</keyword>
<feature type="domain" description="Cation-transporting P-type ATPase N-terminal" evidence="19">
    <location>
        <begin position="2"/>
        <end position="76"/>
    </location>
</feature>
<keyword evidence="10" id="KW-0547">Nucleotide-binding</keyword>